<protein>
    <submittedName>
        <fullName evidence="1">Uncharacterized protein</fullName>
    </submittedName>
</protein>
<evidence type="ECO:0000313" key="1">
    <source>
        <dbReference type="EMBL" id="KAH6934604.1"/>
    </source>
</evidence>
<proteinExistence type="predicted"/>
<dbReference type="EMBL" id="CM023484">
    <property type="protein sequence ID" value="KAH6934604.1"/>
    <property type="molecule type" value="Genomic_DNA"/>
</dbReference>
<dbReference type="Proteomes" id="UP000821845">
    <property type="component" value="Chromosome 4"/>
</dbReference>
<reference evidence="1" key="1">
    <citation type="submission" date="2020-05" db="EMBL/GenBank/DDBJ databases">
        <title>Large-scale comparative analyses of tick genomes elucidate their genetic diversity and vector capacities.</title>
        <authorList>
            <person name="Jia N."/>
            <person name="Wang J."/>
            <person name="Shi W."/>
            <person name="Du L."/>
            <person name="Sun Y."/>
            <person name="Zhan W."/>
            <person name="Jiang J."/>
            <person name="Wang Q."/>
            <person name="Zhang B."/>
            <person name="Ji P."/>
            <person name="Sakyi L.B."/>
            <person name="Cui X."/>
            <person name="Yuan T."/>
            <person name="Jiang B."/>
            <person name="Yang W."/>
            <person name="Lam T.T.-Y."/>
            <person name="Chang Q."/>
            <person name="Ding S."/>
            <person name="Wang X."/>
            <person name="Zhu J."/>
            <person name="Ruan X."/>
            <person name="Zhao L."/>
            <person name="Wei J."/>
            <person name="Que T."/>
            <person name="Du C."/>
            <person name="Cheng J."/>
            <person name="Dai P."/>
            <person name="Han X."/>
            <person name="Huang E."/>
            <person name="Gao Y."/>
            <person name="Liu J."/>
            <person name="Shao H."/>
            <person name="Ye R."/>
            <person name="Li L."/>
            <person name="Wei W."/>
            <person name="Wang X."/>
            <person name="Wang C."/>
            <person name="Yang T."/>
            <person name="Huo Q."/>
            <person name="Li W."/>
            <person name="Guo W."/>
            <person name="Chen H."/>
            <person name="Zhou L."/>
            <person name="Ni X."/>
            <person name="Tian J."/>
            <person name="Zhou Y."/>
            <person name="Sheng Y."/>
            <person name="Liu T."/>
            <person name="Pan Y."/>
            <person name="Xia L."/>
            <person name="Li J."/>
            <person name="Zhao F."/>
            <person name="Cao W."/>
        </authorList>
    </citation>
    <scope>NUCLEOTIDE SEQUENCE</scope>
    <source>
        <strain evidence="1">Hyas-2018</strain>
    </source>
</reference>
<comment type="caution">
    <text evidence="1">The sequence shown here is derived from an EMBL/GenBank/DDBJ whole genome shotgun (WGS) entry which is preliminary data.</text>
</comment>
<evidence type="ECO:0000313" key="2">
    <source>
        <dbReference type="Proteomes" id="UP000821845"/>
    </source>
</evidence>
<keyword evidence="2" id="KW-1185">Reference proteome</keyword>
<accession>A0ACB7SL14</accession>
<organism evidence="1 2">
    <name type="scientific">Hyalomma asiaticum</name>
    <name type="common">Tick</name>
    <dbReference type="NCBI Taxonomy" id="266040"/>
    <lineage>
        <taxon>Eukaryota</taxon>
        <taxon>Metazoa</taxon>
        <taxon>Ecdysozoa</taxon>
        <taxon>Arthropoda</taxon>
        <taxon>Chelicerata</taxon>
        <taxon>Arachnida</taxon>
        <taxon>Acari</taxon>
        <taxon>Parasitiformes</taxon>
        <taxon>Ixodida</taxon>
        <taxon>Ixodoidea</taxon>
        <taxon>Ixodidae</taxon>
        <taxon>Hyalomminae</taxon>
        <taxon>Hyalomma</taxon>
    </lineage>
</organism>
<gene>
    <name evidence="1" type="ORF">HPB50_025690</name>
</gene>
<name>A0ACB7SL14_HYAAI</name>
<sequence>MHNGEPENKKVHLEDDMDDDKTSTYKDQHFAAIIVSDFNIWRKDAETHVGARSAERTITSKSVSQSFSINVRTALAITLPPTQAAPRTRLLRKCVDMNLPMEDNRDAMKPHQIFTSFIRRKDSNIRGHRNPNAQENHHETHQSDQQEYSQEHNQEDLSQSPGLMRGSFKYPRDNRQKKRHGSPSDLTCSIQKQHQLMSPTLLDQ</sequence>